<accession>A0A2W5Z0X8</accession>
<feature type="domain" description="RNA polymerase sigma factor 70 region 4 type 2" evidence="7">
    <location>
        <begin position="119"/>
        <end position="167"/>
    </location>
</feature>
<dbReference type="NCBIfam" id="TIGR02937">
    <property type="entry name" value="sigma70-ECF"/>
    <property type="match status" value="1"/>
</dbReference>
<proteinExistence type="inferred from homology"/>
<reference evidence="8 9" key="1">
    <citation type="journal article" date="2017" name="Nature">
        <title>Atmospheric trace gases support primary production in Antarctic desert surface soil.</title>
        <authorList>
            <person name="Ji M."/>
            <person name="Greening C."/>
            <person name="Vanwonterghem I."/>
            <person name="Carere C.R."/>
            <person name="Bay S.K."/>
            <person name="Steen J.A."/>
            <person name="Montgomery K."/>
            <person name="Lines T."/>
            <person name="Beardall J."/>
            <person name="van Dorst J."/>
            <person name="Snape I."/>
            <person name="Stott M.B."/>
            <person name="Hugenholtz P."/>
            <person name="Ferrari B.C."/>
        </authorList>
    </citation>
    <scope>NUCLEOTIDE SEQUENCE [LARGE SCALE GENOMIC DNA]</scope>
    <source>
        <strain evidence="8">RRmetagenome_bin12</strain>
    </source>
</reference>
<dbReference type="Pfam" id="PF04542">
    <property type="entry name" value="Sigma70_r2"/>
    <property type="match status" value="1"/>
</dbReference>
<dbReference type="GO" id="GO:0006352">
    <property type="term" value="P:DNA-templated transcription initiation"/>
    <property type="evidence" value="ECO:0007669"/>
    <property type="project" value="InterPro"/>
</dbReference>
<keyword evidence="5" id="KW-0804">Transcription</keyword>
<dbReference type="InterPro" id="IPR013249">
    <property type="entry name" value="RNA_pol_sigma70_r4_t2"/>
</dbReference>
<dbReference type="InterPro" id="IPR007627">
    <property type="entry name" value="RNA_pol_sigma70_r2"/>
</dbReference>
<comment type="similarity">
    <text evidence="1">Belongs to the sigma-70 factor family. ECF subfamily.</text>
</comment>
<organism evidence="8 9">
    <name type="scientific">Candidatus Aeolococcus gillhamiae</name>
    <dbReference type="NCBI Taxonomy" id="3127015"/>
    <lineage>
        <taxon>Bacteria</taxon>
        <taxon>Bacillati</taxon>
        <taxon>Candidatus Dormiibacterota</taxon>
        <taxon>Candidatus Dormibacteria</taxon>
        <taxon>Candidatus Aeolococcales</taxon>
        <taxon>Candidatus Aeolococcaceae</taxon>
        <taxon>Candidatus Aeolococcus</taxon>
    </lineage>
</organism>
<dbReference type="Gene3D" id="1.10.1740.10">
    <property type="match status" value="1"/>
</dbReference>
<dbReference type="SUPFAM" id="SSF88659">
    <property type="entry name" value="Sigma3 and sigma4 domains of RNA polymerase sigma factors"/>
    <property type="match status" value="1"/>
</dbReference>
<dbReference type="InterPro" id="IPR036388">
    <property type="entry name" value="WH-like_DNA-bd_sf"/>
</dbReference>
<dbReference type="Proteomes" id="UP000248724">
    <property type="component" value="Unassembled WGS sequence"/>
</dbReference>
<dbReference type="Pfam" id="PF08281">
    <property type="entry name" value="Sigma70_r4_2"/>
    <property type="match status" value="1"/>
</dbReference>
<name>A0A2W5Z0X8_9BACT</name>
<dbReference type="EMBL" id="QHBU01000238">
    <property type="protein sequence ID" value="PZR78842.1"/>
    <property type="molecule type" value="Genomic_DNA"/>
</dbReference>
<dbReference type="InterPro" id="IPR013325">
    <property type="entry name" value="RNA_pol_sigma_r2"/>
</dbReference>
<dbReference type="InterPro" id="IPR014284">
    <property type="entry name" value="RNA_pol_sigma-70_dom"/>
</dbReference>
<protein>
    <submittedName>
        <fullName evidence="8">SigE family RNA polymerase sigma factor</fullName>
    </submittedName>
</protein>
<evidence type="ECO:0000313" key="9">
    <source>
        <dbReference type="Proteomes" id="UP000248724"/>
    </source>
</evidence>
<dbReference type="InterPro" id="IPR039425">
    <property type="entry name" value="RNA_pol_sigma-70-like"/>
</dbReference>
<sequence length="175" mass="19842">MDTAQEILMMPTAARTTSAEASFDALLNAQRRRLYGIAYSILRDHAEAEDALQDAMLKAWKSWDRLRDEGARPTWLVRICVNHCINRRKWLRLRPGAAANRDDAAPPDPRFDGRLVDLDRSYGKLSTRQRAAIFLHYHHGYSVDECADLMSCSAGSVRTHLARALASMRKEMANV</sequence>
<dbReference type="GO" id="GO:0016987">
    <property type="term" value="F:sigma factor activity"/>
    <property type="evidence" value="ECO:0007669"/>
    <property type="project" value="UniProtKB-KW"/>
</dbReference>
<dbReference type="PANTHER" id="PTHR43133">
    <property type="entry name" value="RNA POLYMERASE ECF-TYPE SIGMA FACTO"/>
    <property type="match status" value="1"/>
</dbReference>
<gene>
    <name evidence="8" type="ORF">DLM65_11995</name>
</gene>
<comment type="caution">
    <text evidence="8">The sequence shown here is derived from an EMBL/GenBank/DDBJ whole genome shotgun (WGS) entry which is preliminary data.</text>
</comment>
<evidence type="ECO:0000259" key="7">
    <source>
        <dbReference type="Pfam" id="PF08281"/>
    </source>
</evidence>
<evidence type="ECO:0000256" key="4">
    <source>
        <dbReference type="ARBA" id="ARBA00023125"/>
    </source>
</evidence>
<evidence type="ECO:0000256" key="1">
    <source>
        <dbReference type="ARBA" id="ARBA00010641"/>
    </source>
</evidence>
<keyword evidence="3" id="KW-0731">Sigma factor</keyword>
<evidence type="ECO:0000259" key="6">
    <source>
        <dbReference type="Pfam" id="PF04542"/>
    </source>
</evidence>
<evidence type="ECO:0000256" key="5">
    <source>
        <dbReference type="ARBA" id="ARBA00023163"/>
    </source>
</evidence>
<dbReference type="Gene3D" id="1.10.10.10">
    <property type="entry name" value="Winged helix-like DNA-binding domain superfamily/Winged helix DNA-binding domain"/>
    <property type="match status" value="1"/>
</dbReference>
<dbReference type="SUPFAM" id="SSF88946">
    <property type="entry name" value="Sigma2 domain of RNA polymerase sigma factors"/>
    <property type="match status" value="1"/>
</dbReference>
<evidence type="ECO:0000256" key="3">
    <source>
        <dbReference type="ARBA" id="ARBA00023082"/>
    </source>
</evidence>
<dbReference type="AlphaFoldDB" id="A0A2W5Z0X8"/>
<evidence type="ECO:0000256" key="2">
    <source>
        <dbReference type="ARBA" id="ARBA00023015"/>
    </source>
</evidence>
<evidence type="ECO:0000313" key="8">
    <source>
        <dbReference type="EMBL" id="PZR78842.1"/>
    </source>
</evidence>
<dbReference type="GO" id="GO:0003677">
    <property type="term" value="F:DNA binding"/>
    <property type="evidence" value="ECO:0007669"/>
    <property type="project" value="UniProtKB-KW"/>
</dbReference>
<keyword evidence="4" id="KW-0238">DNA-binding</keyword>
<dbReference type="InterPro" id="IPR013324">
    <property type="entry name" value="RNA_pol_sigma_r3/r4-like"/>
</dbReference>
<feature type="domain" description="RNA polymerase sigma-70 region 2" evidence="6">
    <location>
        <begin position="29"/>
        <end position="88"/>
    </location>
</feature>
<dbReference type="PANTHER" id="PTHR43133:SF8">
    <property type="entry name" value="RNA POLYMERASE SIGMA FACTOR HI_1459-RELATED"/>
    <property type="match status" value="1"/>
</dbReference>
<keyword evidence="2" id="KW-0805">Transcription regulation</keyword>